<keyword evidence="3" id="KW-0285">Flavoprotein</keyword>
<keyword evidence="8" id="KW-1185">Reference proteome</keyword>
<evidence type="ECO:0000256" key="5">
    <source>
        <dbReference type="ARBA" id="ARBA00023002"/>
    </source>
</evidence>
<protein>
    <submittedName>
        <fullName evidence="7">FAD-binding oxidoreductase</fullName>
    </submittedName>
</protein>
<comment type="caution">
    <text evidence="7">The sequence shown here is derived from an EMBL/GenBank/DDBJ whole genome shotgun (WGS) entry which is preliminary data.</text>
</comment>
<proteinExistence type="inferred from homology"/>
<dbReference type="Gene3D" id="3.30.465.10">
    <property type="match status" value="1"/>
</dbReference>
<evidence type="ECO:0000256" key="1">
    <source>
        <dbReference type="ARBA" id="ARBA00001974"/>
    </source>
</evidence>
<dbReference type="Gene3D" id="3.30.43.10">
    <property type="entry name" value="Uridine Diphospho-n-acetylenolpyruvylglucosamine Reductase, domain 2"/>
    <property type="match status" value="1"/>
</dbReference>
<comment type="cofactor">
    <cofactor evidence="1">
        <name>FAD</name>
        <dbReference type="ChEBI" id="CHEBI:57692"/>
    </cofactor>
</comment>
<dbReference type="InterPro" id="IPR016166">
    <property type="entry name" value="FAD-bd_PCMH"/>
</dbReference>
<dbReference type="PANTHER" id="PTHR42973:SF39">
    <property type="entry name" value="FAD-BINDING PCMH-TYPE DOMAIN-CONTAINING PROTEIN"/>
    <property type="match status" value="1"/>
</dbReference>
<dbReference type="InterPro" id="IPR016167">
    <property type="entry name" value="FAD-bd_PCMH_sub1"/>
</dbReference>
<dbReference type="Proteomes" id="UP000255207">
    <property type="component" value="Unassembled WGS sequence"/>
</dbReference>
<dbReference type="Pfam" id="PF01565">
    <property type="entry name" value="FAD_binding_4"/>
    <property type="match status" value="1"/>
</dbReference>
<dbReference type="SUPFAM" id="SSF56176">
    <property type="entry name" value="FAD-binding/transporter-associated domain-like"/>
    <property type="match status" value="1"/>
</dbReference>
<dbReference type="PROSITE" id="PS51387">
    <property type="entry name" value="FAD_PCMH"/>
    <property type="match status" value="1"/>
</dbReference>
<keyword evidence="4" id="KW-0274">FAD</keyword>
<evidence type="ECO:0000256" key="3">
    <source>
        <dbReference type="ARBA" id="ARBA00022630"/>
    </source>
</evidence>
<sequence>MDATTTDAFIGAMRGPVVTRADADYDSVRSLYNGMIDKSPMLIARCTDVADVVTAVKFARDSGLRVAIRGGGHNGPGLASVDDGLMIDLSLMKGVRVDPASRTVRAGPGCTQGDVDHATHAYGLAVPAGIVSSTGIAGLTLGGGTGYLTRKHGLTSDNLIEADVVLADGRIVTASAAENPDLYWGLRGGGGNFGIVTSFLFKAHPVGMVYAGPVFWDIKDAQQVMKAYRDFLPGAPEELGAFVGLKTVPPVEPFPAEHRGKKACAVIACYNGPAEQGQAAMAKLLSKLPAPLFNWMGEMPFPALQSMFDPFFPKGMQWYWRGDFVKELTDAAIDAHIVQAQQVPSALCLMHLYPIDGAVRRVGRNDTAWNTRDATWSMVIAGIDPNPQKAGEITRWTKGYWEAVHPYSGSGGYVNFMMEDGDVSRLKATYGDNYERLVALKAKYDPENFFRINQNIKPMHA</sequence>
<dbReference type="OrthoDB" id="9775082at2"/>
<gene>
    <name evidence="7" type="ORF">DWE98_17125</name>
</gene>
<dbReference type="InterPro" id="IPR012951">
    <property type="entry name" value="BBE"/>
</dbReference>
<feature type="domain" description="FAD-binding PCMH-type" evidence="6">
    <location>
        <begin position="36"/>
        <end position="206"/>
    </location>
</feature>
<evidence type="ECO:0000259" key="6">
    <source>
        <dbReference type="PROSITE" id="PS51387"/>
    </source>
</evidence>
<dbReference type="InterPro" id="IPR036318">
    <property type="entry name" value="FAD-bd_PCMH-like_sf"/>
</dbReference>
<evidence type="ECO:0000313" key="7">
    <source>
        <dbReference type="EMBL" id="RDJ22892.1"/>
    </source>
</evidence>
<dbReference type="RefSeq" id="WP_114830503.1">
    <property type="nucleotide sequence ID" value="NZ_QQTO01000012.1"/>
</dbReference>
<evidence type="ECO:0000313" key="8">
    <source>
        <dbReference type="Proteomes" id="UP000255207"/>
    </source>
</evidence>
<reference evidence="8" key="1">
    <citation type="submission" date="2018-07" db="EMBL/GenBank/DDBJ databases">
        <authorList>
            <person name="Safronova V.I."/>
            <person name="Chirak E.R."/>
            <person name="Sazanova A.L."/>
        </authorList>
    </citation>
    <scope>NUCLEOTIDE SEQUENCE [LARGE SCALE GENOMIC DNA]</scope>
    <source>
        <strain evidence="8">RCAM04685</strain>
    </source>
</reference>
<dbReference type="InterPro" id="IPR006093">
    <property type="entry name" value="Oxy_OxRdtase_FAD_BS"/>
</dbReference>
<dbReference type="GO" id="GO:0016491">
    <property type="term" value="F:oxidoreductase activity"/>
    <property type="evidence" value="ECO:0007669"/>
    <property type="project" value="UniProtKB-KW"/>
</dbReference>
<keyword evidence="5" id="KW-0560">Oxidoreductase</keyword>
<organism evidence="7 8">
    <name type="scientific">Bosea caraganae</name>
    <dbReference type="NCBI Taxonomy" id="2763117"/>
    <lineage>
        <taxon>Bacteria</taxon>
        <taxon>Pseudomonadati</taxon>
        <taxon>Pseudomonadota</taxon>
        <taxon>Alphaproteobacteria</taxon>
        <taxon>Hyphomicrobiales</taxon>
        <taxon>Boseaceae</taxon>
        <taxon>Bosea</taxon>
    </lineage>
</organism>
<dbReference type="AlphaFoldDB" id="A0A370L384"/>
<evidence type="ECO:0000256" key="4">
    <source>
        <dbReference type="ARBA" id="ARBA00022827"/>
    </source>
</evidence>
<dbReference type="InterPro" id="IPR050416">
    <property type="entry name" value="FAD-linked_Oxidoreductase"/>
</dbReference>
<dbReference type="Pfam" id="PF08031">
    <property type="entry name" value="BBE"/>
    <property type="match status" value="1"/>
</dbReference>
<dbReference type="Gene3D" id="3.40.462.20">
    <property type="match status" value="1"/>
</dbReference>
<dbReference type="PANTHER" id="PTHR42973">
    <property type="entry name" value="BINDING OXIDOREDUCTASE, PUTATIVE (AFU_ORTHOLOGUE AFUA_1G17690)-RELATED"/>
    <property type="match status" value="1"/>
</dbReference>
<dbReference type="PROSITE" id="PS00862">
    <property type="entry name" value="OX2_COVAL_FAD"/>
    <property type="match status" value="1"/>
</dbReference>
<dbReference type="InterPro" id="IPR016169">
    <property type="entry name" value="FAD-bd_PCMH_sub2"/>
</dbReference>
<dbReference type="EMBL" id="QQTP01000009">
    <property type="protein sequence ID" value="RDJ22892.1"/>
    <property type="molecule type" value="Genomic_DNA"/>
</dbReference>
<dbReference type="InterPro" id="IPR006094">
    <property type="entry name" value="Oxid_FAD_bind_N"/>
</dbReference>
<name>A0A370L384_9HYPH</name>
<dbReference type="GO" id="GO:0071949">
    <property type="term" value="F:FAD binding"/>
    <property type="evidence" value="ECO:0007669"/>
    <property type="project" value="InterPro"/>
</dbReference>
<evidence type="ECO:0000256" key="2">
    <source>
        <dbReference type="ARBA" id="ARBA00005466"/>
    </source>
</evidence>
<accession>A0A370L384</accession>
<comment type="similarity">
    <text evidence="2">Belongs to the oxygen-dependent FAD-linked oxidoreductase family.</text>
</comment>